<dbReference type="Proteomes" id="UP000257109">
    <property type="component" value="Unassembled WGS sequence"/>
</dbReference>
<accession>A0A371HV03</accession>
<reference evidence="1" key="1">
    <citation type="submission" date="2018-05" db="EMBL/GenBank/DDBJ databases">
        <title>Draft genome of Mucuna pruriens seed.</title>
        <authorList>
            <person name="Nnadi N.E."/>
            <person name="Vos R."/>
            <person name="Hasami M.H."/>
            <person name="Devisetty U.K."/>
            <person name="Aguiy J.C."/>
        </authorList>
    </citation>
    <scope>NUCLEOTIDE SEQUENCE [LARGE SCALE GENOMIC DNA]</scope>
    <source>
        <strain evidence="1">JCA_2017</strain>
    </source>
</reference>
<name>A0A371HV03_MUCPR</name>
<proteinExistence type="predicted"/>
<comment type="caution">
    <text evidence="1">The sequence shown here is derived from an EMBL/GenBank/DDBJ whole genome shotgun (WGS) entry which is preliminary data.</text>
</comment>
<sequence>IITKEDILTLFLALNVKTRYLITYAPSKIKRKQPKGFWPIFPRNENLKVQLFKKTCDLSALTLDESLAFIRVHEVYLNKKNSVNINVSNALETRTTKENLDNFIL</sequence>
<keyword evidence="2" id="KW-1185">Reference proteome</keyword>
<organism evidence="1 2">
    <name type="scientific">Mucuna pruriens</name>
    <name type="common">Velvet bean</name>
    <name type="synonym">Dolichos pruriens</name>
    <dbReference type="NCBI Taxonomy" id="157652"/>
    <lineage>
        <taxon>Eukaryota</taxon>
        <taxon>Viridiplantae</taxon>
        <taxon>Streptophyta</taxon>
        <taxon>Embryophyta</taxon>
        <taxon>Tracheophyta</taxon>
        <taxon>Spermatophyta</taxon>
        <taxon>Magnoliopsida</taxon>
        <taxon>eudicotyledons</taxon>
        <taxon>Gunneridae</taxon>
        <taxon>Pentapetalae</taxon>
        <taxon>rosids</taxon>
        <taxon>fabids</taxon>
        <taxon>Fabales</taxon>
        <taxon>Fabaceae</taxon>
        <taxon>Papilionoideae</taxon>
        <taxon>50 kb inversion clade</taxon>
        <taxon>NPAAA clade</taxon>
        <taxon>indigoferoid/millettioid clade</taxon>
        <taxon>Phaseoleae</taxon>
        <taxon>Mucuna</taxon>
    </lineage>
</organism>
<gene>
    <name evidence="1" type="ORF">CR513_09367</name>
</gene>
<dbReference type="AlphaFoldDB" id="A0A371HV03"/>
<feature type="non-terminal residue" evidence="1">
    <location>
        <position position="1"/>
    </location>
</feature>
<evidence type="ECO:0000313" key="2">
    <source>
        <dbReference type="Proteomes" id="UP000257109"/>
    </source>
</evidence>
<dbReference type="EMBL" id="QJKJ01001653">
    <property type="protein sequence ID" value="RDY06619.1"/>
    <property type="molecule type" value="Genomic_DNA"/>
</dbReference>
<protein>
    <submittedName>
        <fullName evidence="1">Uncharacterized protein</fullName>
    </submittedName>
</protein>
<evidence type="ECO:0000313" key="1">
    <source>
        <dbReference type="EMBL" id="RDY06619.1"/>
    </source>
</evidence>